<organism evidence="3 4">
    <name type="scientific">Exidia glandulosa HHB12029</name>
    <dbReference type="NCBI Taxonomy" id="1314781"/>
    <lineage>
        <taxon>Eukaryota</taxon>
        <taxon>Fungi</taxon>
        <taxon>Dikarya</taxon>
        <taxon>Basidiomycota</taxon>
        <taxon>Agaricomycotina</taxon>
        <taxon>Agaricomycetes</taxon>
        <taxon>Auriculariales</taxon>
        <taxon>Exidiaceae</taxon>
        <taxon>Exidia</taxon>
    </lineage>
</organism>
<sequence>MDEFARKETQPSLSDLLTLQSRVSIFHSYLRELEDLNARISATAGEGLNTTILVPTNRAVMALPRKPHLPADEKEDMPVISEQQAHKESQETLHRWIAAHFIPESPISFDATYPTLLDGVSVSFTKVDSTGAPSDYAVKVNDKADARIIDVKEAFNGVMYIIDGTIPVE</sequence>
<dbReference type="PANTHER" id="PTHR28156:SF1">
    <property type="entry name" value="FAS1 DOMAIN-CONTAINING PROTEIN YDR262W"/>
    <property type="match status" value="1"/>
</dbReference>
<dbReference type="PROSITE" id="PS50213">
    <property type="entry name" value="FAS1"/>
    <property type="match status" value="1"/>
</dbReference>
<evidence type="ECO:0000313" key="4">
    <source>
        <dbReference type="Proteomes" id="UP000077266"/>
    </source>
</evidence>
<reference evidence="3 4" key="1">
    <citation type="journal article" date="2016" name="Mol. Biol. Evol.">
        <title>Comparative Genomics of Early-Diverging Mushroom-Forming Fungi Provides Insights into the Origins of Lignocellulose Decay Capabilities.</title>
        <authorList>
            <person name="Nagy L.G."/>
            <person name="Riley R."/>
            <person name="Tritt A."/>
            <person name="Adam C."/>
            <person name="Daum C."/>
            <person name="Floudas D."/>
            <person name="Sun H."/>
            <person name="Yadav J.S."/>
            <person name="Pangilinan J."/>
            <person name="Larsson K.H."/>
            <person name="Matsuura K."/>
            <person name="Barry K."/>
            <person name="Labutti K."/>
            <person name="Kuo R."/>
            <person name="Ohm R.A."/>
            <person name="Bhattacharya S.S."/>
            <person name="Shirouzu T."/>
            <person name="Yoshinaga Y."/>
            <person name="Martin F.M."/>
            <person name="Grigoriev I.V."/>
            <person name="Hibbett D.S."/>
        </authorList>
    </citation>
    <scope>NUCLEOTIDE SEQUENCE [LARGE SCALE GENOMIC DNA]</scope>
    <source>
        <strain evidence="3 4">HHB12029</strain>
    </source>
</reference>
<dbReference type="AlphaFoldDB" id="A0A165MQS0"/>
<proteinExistence type="predicted"/>
<evidence type="ECO:0000256" key="1">
    <source>
        <dbReference type="ARBA" id="ARBA00022729"/>
    </source>
</evidence>
<dbReference type="Proteomes" id="UP000077266">
    <property type="component" value="Unassembled WGS sequence"/>
</dbReference>
<dbReference type="EMBL" id="KV425908">
    <property type="protein sequence ID" value="KZV99621.1"/>
    <property type="molecule type" value="Genomic_DNA"/>
</dbReference>
<keyword evidence="1" id="KW-0732">Signal</keyword>
<dbReference type="PANTHER" id="PTHR28156">
    <property type="entry name" value="FAS1 DOMAIN-CONTAINING PROTEIN YDR262W"/>
    <property type="match status" value="1"/>
</dbReference>
<dbReference type="SMART" id="SM00554">
    <property type="entry name" value="FAS1"/>
    <property type="match status" value="1"/>
</dbReference>
<gene>
    <name evidence="3" type="ORF">EXIGLDRAFT_605555</name>
</gene>
<dbReference type="OrthoDB" id="5551751at2759"/>
<dbReference type="Gene3D" id="2.30.180.10">
    <property type="entry name" value="FAS1 domain"/>
    <property type="match status" value="1"/>
</dbReference>
<evidence type="ECO:0000313" key="3">
    <source>
        <dbReference type="EMBL" id="KZV99621.1"/>
    </source>
</evidence>
<dbReference type="SUPFAM" id="SSF82153">
    <property type="entry name" value="FAS1 domain"/>
    <property type="match status" value="1"/>
</dbReference>
<accession>A0A165MQS0</accession>
<dbReference type="Pfam" id="PF02469">
    <property type="entry name" value="Fasciclin"/>
    <property type="match status" value="1"/>
</dbReference>
<dbReference type="STRING" id="1314781.A0A165MQS0"/>
<dbReference type="InterPro" id="IPR040200">
    <property type="entry name" value="Mug57-like"/>
</dbReference>
<dbReference type="InterPro" id="IPR036378">
    <property type="entry name" value="FAS1_dom_sf"/>
</dbReference>
<protein>
    <recommendedName>
        <fullName evidence="2">FAS1 domain-containing protein</fullName>
    </recommendedName>
</protein>
<name>A0A165MQS0_EXIGL</name>
<evidence type="ECO:0000259" key="2">
    <source>
        <dbReference type="PROSITE" id="PS50213"/>
    </source>
</evidence>
<dbReference type="InterPro" id="IPR000782">
    <property type="entry name" value="FAS1_domain"/>
</dbReference>
<feature type="domain" description="FAS1" evidence="2">
    <location>
        <begin position="10"/>
        <end position="166"/>
    </location>
</feature>
<keyword evidence="4" id="KW-1185">Reference proteome</keyword>
<dbReference type="InParanoid" id="A0A165MQS0"/>